<evidence type="ECO:0000256" key="1">
    <source>
        <dbReference type="SAM" id="MobiDB-lite"/>
    </source>
</evidence>
<keyword evidence="4" id="KW-1185">Reference proteome</keyword>
<accession>A0A7W3T142</accession>
<feature type="compositionally biased region" description="Polar residues" evidence="1">
    <location>
        <begin position="205"/>
        <end position="217"/>
    </location>
</feature>
<feature type="region of interest" description="Disordered" evidence="1">
    <location>
        <begin position="187"/>
        <end position="217"/>
    </location>
</feature>
<dbReference type="InterPro" id="IPR025296">
    <property type="entry name" value="DUF4158"/>
</dbReference>
<dbReference type="Pfam" id="PF13700">
    <property type="entry name" value="DUF4158"/>
    <property type="match status" value="1"/>
</dbReference>
<feature type="domain" description="DUF4158" evidence="2">
    <location>
        <begin position="25"/>
        <end position="166"/>
    </location>
</feature>
<sequence length="217" mass="24171">MWVSPGRTAAVGEALPGRSAIVARTPLDPDELVEHRTLLKDEQVLVSGRRGATRPGFPVLLKFYTRYGRFPRNRTELPGEAVEFVARRVQVPASEPESYDRTGRTVEYHRAQTREHLGFRECSIADAEKPTTYPAEHVAHKERRPEQVRVELWARCREESIEPPTPGRSARTTCCGCSAARDVPFRWAPPSPSTGGSPRPCTCHGWSTRSATPTGGR</sequence>
<dbReference type="Proteomes" id="UP000530234">
    <property type="component" value="Unassembled WGS sequence"/>
</dbReference>
<name>A0A7W3T142_9ACTN</name>
<evidence type="ECO:0000313" key="4">
    <source>
        <dbReference type="Proteomes" id="UP000530234"/>
    </source>
</evidence>
<reference evidence="4" key="1">
    <citation type="submission" date="2019-10" db="EMBL/GenBank/DDBJ databases">
        <title>Streptomyces sp. nov., a novel actinobacterium isolated from alkaline environment.</title>
        <authorList>
            <person name="Golinska P."/>
        </authorList>
    </citation>
    <scope>NUCLEOTIDE SEQUENCE [LARGE SCALE GENOMIC DNA]</scope>
    <source>
        <strain evidence="4">DSM 42108</strain>
    </source>
</reference>
<organism evidence="3 4">
    <name type="scientific">Streptomyces calidiresistens</name>
    <dbReference type="NCBI Taxonomy" id="1485586"/>
    <lineage>
        <taxon>Bacteria</taxon>
        <taxon>Bacillati</taxon>
        <taxon>Actinomycetota</taxon>
        <taxon>Actinomycetes</taxon>
        <taxon>Kitasatosporales</taxon>
        <taxon>Streptomycetaceae</taxon>
        <taxon>Streptomyces</taxon>
    </lineage>
</organism>
<comment type="caution">
    <text evidence="3">The sequence shown here is derived from an EMBL/GenBank/DDBJ whole genome shotgun (WGS) entry which is preliminary data.</text>
</comment>
<evidence type="ECO:0000313" key="3">
    <source>
        <dbReference type="EMBL" id="MBB0228970.1"/>
    </source>
</evidence>
<dbReference type="AlphaFoldDB" id="A0A7W3T142"/>
<protein>
    <submittedName>
        <fullName evidence="3">DUF4158 domain-containing protein</fullName>
    </submittedName>
</protein>
<gene>
    <name evidence="3" type="ORF">FOE67_05425</name>
</gene>
<proteinExistence type="predicted"/>
<dbReference type="EMBL" id="VKHS01000070">
    <property type="protein sequence ID" value="MBB0228970.1"/>
    <property type="molecule type" value="Genomic_DNA"/>
</dbReference>
<evidence type="ECO:0000259" key="2">
    <source>
        <dbReference type="Pfam" id="PF13700"/>
    </source>
</evidence>